<reference evidence="6 7" key="1">
    <citation type="submission" date="2019-08" db="EMBL/GenBank/DDBJ databases">
        <title>In-depth cultivation of the pig gut microbiome towards novel bacterial diversity and tailored functional studies.</title>
        <authorList>
            <person name="Wylensek D."/>
            <person name="Hitch T.C.A."/>
            <person name="Clavel T."/>
        </authorList>
    </citation>
    <scope>NUCLEOTIDE SEQUENCE [LARGE SCALE GENOMIC DNA]</scope>
    <source>
        <strain evidence="6 7">WCA-389-WT-23D1</strain>
    </source>
</reference>
<evidence type="ECO:0000259" key="5">
    <source>
        <dbReference type="PROSITE" id="PS50949"/>
    </source>
</evidence>
<dbReference type="GO" id="GO:0003677">
    <property type="term" value="F:DNA binding"/>
    <property type="evidence" value="ECO:0007669"/>
    <property type="project" value="UniProtKB-KW"/>
</dbReference>
<name>A0A7X2NIA5_9CLOT</name>
<dbReference type="CDD" id="cd07377">
    <property type="entry name" value="WHTH_GntR"/>
    <property type="match status" value="1"/>
</dbReference>
<sequence>MTNAKTLSVSIASEIENIIIEGSLKPGDRIPNEQELMETYHTSRSTIREAIKSLVSRGTLEIRRGKGTFVCQLPGMTDDPLGLNFLGIDNLNPYLYEARLIFEPEICGLSAKRATDQEIRILQKLSDSIDELDKDLHGQETEIQVIQQLHEKDKAFHMMLCRTCHNPVLERMMPIIIRSISVIYDPITFKNRLTSKPRRSTHDKICKAISAHNAELAKELMYQHLYNAMDFNY</sequence>
<dbReference type="SMART" id="SM00895">
    <property type="entry name" value="FCD"/>
    <property type="match status" value="1"/>
</dbReference>
<accession>A0A7X2NIA5</accession>
<feature type="coiled-coil region" evidence="4">
    <location>
        <begin position="122"/>
        <end position="149"/>
    </location>
</feature>
<dbReference type="Proteomes" id="UP000429958">
    <property type="component" value="Unassembled WGS sequence"/>
</dbReference>
<keyword evidence="3" id="KW-0804">Transcription</keyword>
<dbReference type="AlphaFoldDB" id="A0A7X2NIA5"/>
<dbReference type="SUPFAM" id="SSF46785">
    <property type="entry name" value="Winged helix' DNA-binding domain"/>
    <property type="match status" value="1"/>
</dbReference>
<evidence type="ECO:0000256" key="2">
    <source>
        <dbReference type="ARBA" id="ARBA00023125"/>
    </source>
</evidence>
<organism evidence="6 7">
    <name type="scientific">Clostridium porci</name>
    <dbReference type="NCBI Taxonomy" id="2605778"/>
    <lineage>
        <taxon>Bacteria</taxon>
        <taxon>Bacillati</taxon>
        <taxon>Bacillota</taxon>
        <taxon>Clostridia</taxon>
        <taxon>Eubacteriales</taxon>
        <taxon>Clostridiaceae</taxon>
        <taxon>Clostridium</taxon>
    </lineage>
</organism>
<dbReference type="EMBL" id="VUMD01000001">
    <property type="protein sequence ID" value="MSS35369.1"/>
    <property type="molecule type" value="Genomic_DNA"/>
</dbReference>
<comment type="caution">
    <text evidence="6">The sequence shown here is derived from an EMBL/GenBank/DDBJ whole genome shotgun (WGS) entry which is preliminary data.</text>
</comment>
<dbReference type="PANTHER" id="PTHR43537">
    <property type="entry name" value="TRANSCRIPTIONAL REGULATOR, GNTR FAMILY"/>
    <property type="match status" value="1"/>
</dbReference>
<dbReference type="PRINTS" id="PR00035">
    <property type="entry name" value="HTHGNTR"/>
</dbReference>
<dbReference type="InterPro" id="IPR036388">
    <property type="entry name" value="WH-like_DNA-bd_sf"/>
</dbReference>
<keyword evidence="4" id="KW-0175">Coiled coil</keyword>
<gene>
    <name evidence="6" type="ORF">FYJ39_01900</name>
</gene>
<evidence type="ECO:0000256" key="1">
    <source>
        <dbReference type="ARBA" id="ARBA00023015"/>
    </source>
</evidence>
<dbReference type="InterPro" id="IPR008920">
    <property type="entry name" value="TF_FadR/GntR_C"/>
</dbReference>
<keyword evidence="1" id="KW-0805">Transcription regulation</keyword>
<dbReference type="InterPro" id="IPR000524">
    <property type="entry name" value="Tscrpt_reg_HTH_GntR"/>
</dbReference>
<dbReference type="GO" id="GO:0003700">
    <property type="term" value="F:DNA-binding transcription factor activity"/>
    <property type="evidence" value="ECO:0007669"/>
    <property type="project" value="InterPro"/>
</dbReference>
<evidence type="ECO:0000313" key="6">
    <source>
        <dbReference type="EMBL" id="MSS35369.1"/>
    </source>
</evidence>
<dbReference type="InterPro" id="IPR036390">
    <property type="entry name" value="WH_DNA-bd_sf"/>
</dbReference>
<dbReference type="SUPFAM" id="SSF48008">
    <property type="entry name" value="GntR ligand-binding domain-like"/>
    <property type="match status" value="1"/>
</dbReference>
<protein>
    <submittedName>
        <fullName evidence="6">FadR family transcriptional regulator</fullName>
    </submittedName>
</protein>
<feature type="domain" description="HTH gntR-type" evidence="5">
    <location>
        <begin position="5"/>
        <end position="73"/>
    </location>
</feature>
<dbReference type="Gene3D" id="1.20.120.530">
    <property type="entry name" value="GntR ligand-binding domain-like"/>
    <property type="match status" value="1"/>
</dbReference>
<dbReference type="RefSeq" id="WP_154470765.1">
    <property type="nucleotide sequence ID" value="NZ_VUMD01000001.1"/>
</dbReference>
<dbReference type="Pfam" id="PF00392">
    <property type="entry name" value="GntR"/>
    <property type="match status" value="1"/>
</dbReference>
<dbReference type="InterPro" id="IPR011711">
    <property type="entry name" value="GntR_C"/>
</dbReference>
<evidence type="ECO:0000256" key="3">
    <source>
        <dbReference type="ARBA" id="ARBA00023163"/>
    </source>
</evidence>
<dbReference type="PANTHER" id="PTHR43537:SF5">
    <property type="entry name" value="UXU OPERON TRANSCRIPTIONAL REGULATOR"/>
    <property type="match status" value="1"/>
</dbReference>
<evidence type="ECO:0000256" key="4">
    <source>
        <dbReference type="SAM" id="Coils"/>
    </source>
</evidence>
<proteinExistence type="predicted"/>
<evidence type="ECO:0000313" key="7">
    <source>
        <dbReference type="Proteomes" id="UP000429958"/>
    </source>
</evidence>
<dbReference type="Pfam" id="PF07729">
    <property type="entry name" value="FCD"/>
    <property type="match status" value="1"/>
</dbReference>
<dbReference type="PROSITE" id="PS50949">
    <property type="entry name" value="HTH_GNTR"/>
    <property type="match status" value="1"/>
</dbReference>
<keyword evidence="2" id="KW-0238">DNA-binding</keyword>
<dbReference type="SMART" id="SM00345">
    <property type="entry name" value="HTH_GNTR"/>
    <property type="match status" value="1"/>
</dbReference>
<dbReference type="Gene3D" id="1.10.10.10">
    <property type="entry name" value="Winged helix-like DNA-binding domain superfamily/Winged helix DNA-binding domain"/>
    <property type="match status" value="1"/>
</dbReference>
<keyword evidence="7" id="KW-1185">Reference proteome</keyword>